<sequence>MSRYRLLFIPLLIMTGILLSACDRHSEKDTALRQVIWATAEAAPLSDTVFTGIVQPHIETEQAFRTLGRVISRKVDVGDIVHKDDVLAEIDPLPQQQSVINAEAQLRSAQAQLRNAALTEQRKRALNARLVISKEEYDLARQALATAQADVDKAQANLDKAREQFSYTRLKADFDGVITSTAVETGQTVQAGQTVLTLASLEQRDAVIDIPASKLPAISSDSHFLVSLQLAETIRTTGVIREMDPEADSSTRTHRVKIAIDNAPMVFKIGALVTVCADSPNTKSGIVVLPAQSLYQKNEIDGRAQVWTIDPEKNTASLKSILTDPPSLNARYIRVLQGINVGEKVVVSGVDKITEGQHITPGQRMR</sequence>
<gene>
    <name evidence="6" type="ORF">RUJ08_03110</name>
</gene>
<dbReference type="InterPro" id="IPR006143">
    <property type="entry name" value="RND_pump_MFP"/>
</dbReference>
<dbReference type="Gene3D" id="1.10.287.470">
    <property type="entry name" value="Helix hairpin bin"/>
    <property type="match status" value="1"/>
</dbReference>
<accession>A0ABU4EAP8</accession>
<dbReference type="InterPro" id="IPR058792">
    <property type="entry name" value="Beta-barrel_RND_2"/>
</dbReference>
<evidence type="ECO:0000256" key="1">
    <source>
        <dbReference type="ARBA" id="ARBA00009477"/>
    </source>
</evidence>
<comment type="similarity">
    <text evidence="1">Belongs to the membrane fusion protein (MFP) (TC 8.A.1) family.</text>
</comment>
<feature type="domain" description="Multidrug resistance protein MdtA-like alpha-helical hairpin" evidence="3">
    <location>
        <begin position="101"/>
        <end position="168"/>
    </location>
</feature>
<dbReference type="Gene3D" id="2.40.30.170">
    <property type="match status" value="1"/>
</dbReference>
<dbReference type="InterPro" id="IPR058624">
    <property type="entry name" value="MdtA-like_HH"/>
</dbReference>
<feature type="domain" description="CusB-like beta-barrel" evidence="5">
    <location>
        <begin position="208"/>
        <end position="276"/>
    </location>
</feature>
<proteinExistence type="inferred from homology"/>
<keyword evidence="7" id="KW-1185">Reference proteome</keyword>
<feature type="domain" description="Multidrug resistance protein MdtA-like barrel-sandwich hybrid" evidence="4">
    <location>
        <begin position="68"/>
        <end position="195"/>
    </location>
</feature>
<evidence type="ECO:0000313" key="6">
    <source>
        <dbReference type="EMBL" id="MDV7041108.1"/>
    </source>
</evidence>
<dbReference type="RefSeq" id="WP_057084596.1">
    <property type="nucleotide sequence ID" value="NZ_CP104920.1"/>
</dbReference>
<dbReference type="InterPro" id="IPR058625">
    <property type="entry name" value="MdtA-like_BSH"/>
</dbReference>
<dbReference type="NCBIfam" id="TIGR01730">
    <property type="entry name" value="RND_mfp"/>
    <property type="match status" value="1"/>
</dbReference>
<feature type="coiled-coil region" evidence="2">
    <location>
        <begin position="99"/>
        <end position="164"/>
    </location>
</feature>
<dbReference type="Gene3D" id="2.40.420.20">
    <property type="match status" value="1"/>
</dbReference>
<dbReference type="Pfam" id="PF25876">
    <property type="entry name" value="HH_MFP_RND"/>
    <property type="match status" value="1"/>
</dbReference>
<dbReference type="PANTHER" id="PTHR30469">
    <property type="entry name" value="MULTIDRUG RESISTANCE PROTEIN MDTA"/>
    <property type="match status" value="1"/>
</dbReference>
<evidence type="ECO:0000259" key="5">
    <source>
        <dbReference type="Pfam" id="PF25954"/>
    </source>
</evidence>
<keyword evidence="2" id="KW-0175">Coiled coil</keyword>
<dbReference type="Proteomes" id="UP001187868">
    <property type="component" value="Unassembled WGS sequence"/>
</dbReference>
<evidence type="ECO:0000259" key="3">
    <source>
        <dbReference type="Pfam" id="PF25876"/>
    </source>
</evidence>
<comment type="caution">
    <text evidence="6">The sequence shown here is derived from an EMBL/GenBank/DDBJ whole genome shotgun (WGS) entry which is preliminary data.</text>
</comment>
<dbReference type="Pfam" id="PF25917">
    <property type="entry name" value="BSH_RND"/>
    <property type="match status" value="1"/>
</dbReference>
<evidence type="ECO:0000256" key="2">
    <source>
        <dbReference type="SAM" id="Coils"/>
    </source>
</evidence>
<name>A0ABU4EAP8_9GAMM</name>
<organism evidence="6 7">
    <name type="scientific">Dickeya solani</name>
    <dbReference type="NCBI Taxonomy" id="1089444"/>
    <lineage>
        <taxon>Bacteria</taxon>
        <taxon>Pseudomonadati</taxon>
        <taxon>Pseudomonadota</taxon>
        <taxon>Gammaproteobacteria</taxon>
        <taxon>Enterobacterales</taxon>
        <taxon>Pectobacteriaceae</taxon>
        <taxon>Dickeya</taxon>
    </lineage>
</organism>
<dbReference type="Gene3D" id="2.40.50.100">
    <property type="match status" value="1"/>
</dbReference>
<reference evidence="6 7" key="1">
    <citation type="submission" date="2023-10" db="EMBL/GenBank/DDBJ databases">
        <title>Clonality and diversity in the soft rot Dickeya solani phytopathogen.</title>
        <authorList>
            <person name="Pedron J."/>
            <person name="Van Gijisegem F."/>
            <person name="Portier P."/>
            <person name="Taghouti G."/>
        </authorList>
    </citation>
    <scope>NUCLEOTIDE SEQUENCE [LARGE SCALE GENOMIC DNA]</scope>
    <source>
        <strain evidence="6 7">FVG2-MFV017-A9</strain>
    </source>
</reference>
<dbReference type="PANTHER" id="PTHR30469:SF15">
    <property type="entry name" value="HLYD FAMILY OF SECRETION PROTEINS"/>
    <property type="match status" value="1"/>
</dbReference>
<dbReference type="Pfam" id="PF25954">
    <property type="entry name" value="Beta-barrel_RND_2"/>
    <property type="match status" value="1"/>
</dbReference>
<dbReference type="PROSITE" id="PS51257">
    <property type="entry name" value="PROKAR_LIPOPROTEIN"/>
    <property type="match status" value="1"/>
</dbReference>
<evidence type="ECO:0000313" key="7">
    <source>
        <dbReference type="Proteomes" id="UP001187868"/>
    </source>
</evidence>
<dbReference type="EMBL" id="JAWLLM010000002">
    <property type="protein sequence ID" value="MDV7041108.1"/>
    <property type="molecule type" value="Genomic_DNA"/>
</dbReference>
<evidence type="ECO:0000259" key="4">
    <source>
        <dbReference type="Pfam" id="PF25917"/>
    </source>
</evidence>
<dbReference type="SUPFAM" id="SSF111369">
    <property type="entry name" value="HlyD-like secretion proteins"/>
    <property type="match status" value="1"/>
</dbReference>
<protein>
    <submittedName>
        <fullName evidence="6">Efflux RND transporter periplasmic adaptor subunit</fullName>
    </submittedName>
</protein>